<name>X0X7R6_9ZZZZ</name>
<dbReference type="Pfam" id="PF16347">
    <property type="entry name" value="SGSH_C"/>
    <property type="match status" value="1"/>
</dbReference>
<dbReference type="InterPro" id="IPR017850">
    <property type="entry name" value="Alkaline_phosphatase_core_sf"/>
</dbReference>
<sequence>GSEWPKSKWTVYDAGLRVPFLAVWPGKIKPGTTTDALISFVDMTPTLIDLAGGTAPEGLDGRSFLQVLQGGQSTFRKWIYATHTGDSKMNRFPQRAVRDARYKYVLNLRPQERWKTHFTEVDGLPESHRAVYRTWLERAKTDPQVARLIDVLEHHAAEELYDTEADPYELHNLAAKSEMKTILGTMRAQLQAWMASTGDEGLKTEKEQAARHQAAKEKK</sequence>
<feature type="non-terminal residue" evidence="3">
    <location>
        <position position="1"/>
    </location>
</feature>
<reference evidence="3" key="1">
    <citation type="journal article" date="2014" name="Front. Microbiol.">
        <title>High frequency of phylogenetically diverse reductive dehalogenase-homologous genes in deep subseafloor sedimentary metagenomes.</title>
        <authorList>
            <person name="Kawai M."/>
            <person name="Futagami T."/>
            <person name="Toyoda A."/>
            <person name="Takaki Y."/>
            <person name="Nishi S."/>
            <person name="Hori S."/>
            <person name="Arai W."/>
            <person name="Tsubouchi T."/>
            <person name="Morono Y."/>
            <person name="Uchiyama I."/>
            <person name="Ito T."/>
            <person name="Fujiyama A."/>
            <person name="Inagaki F."/>
            <person name="Takami H."/>
        </authorList>
    </citation>
    <scope>NUCLEOTIDE SEQUENCE</scope>
    <source>
        <strain evidence="3">Expedition CK06-06</strain>
    </source>
</reference>
<gene>
    <name evidence="3" type="ORF">S01H1_60490</name>
</gene>
<dbReference type="Gene3D" id="3.40.720.10">
    <property type="entry name" value="Alkaline Phosphatase, subunit A"/>
    <property type="match status" value="1"/>
</dbReference>
<dbReference type="EMBL" id="BARS01039617">
    <property type="protein sequence ID" value="GAG20996.1"/>
    <property type="molecule type" value="Genomic_DNA"/>
</dbReference>
<feature type="domain" description="N-sulphoglucosamine sulphohydrolase C-terminal" evidence="2">
    <location>
        <begin position="8"/>
        <end position="119"/>
    </location>
</feature>
<accession>X0X7R6</accession>
<evidence type="ECO:0000313" key="3">
    <source>
        <dbReference type="EMBL" id="GAG20996.1"/>
    </source>
</evidence>
<dbReference type="InterPro" id="IPR032506">
    <property type="entry name" value="SGSH_C"/>
</dbReference>
<dbReference type="AlphaFoldDB" id="X0X7R6"/>
<evidence type="ECO:0000259" key="2">
    <source>
        <dbReference type="Pfam" id="PF16347"/>
    </source>
</evidence>
<organism evidence="3">
    <name type="scientific">marine sediment metagenome</name>
    <dbReference type="NCBI Taxonomy" id="412755"/>
    <lineage>
        <taxon>unclassified sequences</taxon>
        <taxon>metagenomes</taxon>
        <taxon>ecological metagenomes</taxon>
    </lineage>
</organism>
<dbReference type="SUPFAM" id="SSF53649">
    <property type="entry name" value="Alkaline phosphatase-like"/>
    <property type="match status" value="1"/>
</dbReference>
<evidence type="ECO:0000256" key="1">
    <source>
        <dbReference type="SAM" id="MobiDB-lite"/>
    </source>
</evidence>
<feature type="region of interest" description="Disordered" evidence="1">
    <location>
        <begin position="199"/>
        <end position="219"/>
    </location>
</feature>
<dbReference type="PANTHER" id="PTHR43751">
    <property type="entry name" value="SULFATASE"/>
    <property type="match status" value="1"/>
</dbReference>
<dbReference type="PANTHER" id="PTHR43751:SF1">
    <property type="entry name" value="SULFATASE ATSG-RELATED"/>
    <property type="match status" value="1"/>
</dbReference>
<protein>
    <recommendedName>
        <fullName evidence="2">N-sulphoglucosamine sulphohydrolase C-terminal domain-containing protein</fullName>
    </recommendedName>
</protein>
<proteinExistence type="predicted"/>
<dbReference type="InterPro" id="IPR052701">
    <property type="entry name" value="GAG_Ulvan_Degrading_Sulfatases"/>
</dbReference>
<comment type="caution">
    <text evidence="3">The sequence shown here is derived from an EMBL/GenBank/DDBJ whole genome shotgun (WGS) entry which is preliminary data.</text>
</comment>
<feature type="compositionally biased region" description="Basic and acidic residues" evidence="1">
    <location>
        <begin position="200"/>
        <end position="219"/>
    </location>
</feature>